<dbReference type="STRING" id="578942.SAMN05216289_11927"/>
<accession>A0A1I4YQM6</accession>
<dbReference type="InterPro" id="IPR036388">
    <property type="entry name" value="WH-like_DNA-bd_sf"/>
</dbReference>
<gene>
    <name evidence="5" type="ORF">SAMN05216289_11927</name>
</gene>
<dbReference type="Gene3D" id="1.10.4040.10">
    <property type="entry name" value="Penicillinase repressor domain"/>
    <property type="match status" value="1"/>
</dbReference>
<evidence type="ECO:0000313" key="5">
    <source>
        <dbReference type="EMBL" id="SFN40267.1"/>
    </source>
</evidence>
<dbReference type="EMBL" id="FOVF01000019">
    <property type="protein sequence ID" value="SFN40267.1"/>
    <property type="molecule type" value="Genomic_DNA"/>
</dbReference>
<name>A0A1I4YQM6_9GAMM</name>
<evidence type="ECO:0000256" key="3">
    <source>
        <dbReference type="ARBA" id="ARBA00023125"/>
    </source>
</evidence>
<evidence type="ECO:0000256" key="1">
    <source>
        <dbReference type="ARBA" id="ARBA00011046"/>
    </source>
</evidence>
<organism evidence="5 6">
    <name type="scientific">Dokdonella immobilis</name>
    <dbReference type="NCBI Taxonomy" id="578942"/>
    <lineage>
        <taxon>Bacteria</taxon>
        <taxon>Pseudomonadati</taxon>
        <taxon>Pseudomonadota</taxon>
        <taxon>Gammaproteobacteria</taxon>
        <taxon>Lysobacterales</taxon>
        <taxon>Rhodanobacteraceae</taxon>
        <taxon>Dokdonella</taxon>
    </lineage>
</organism>
<dbReference type="GO" id="GO:0045892">
    <property type="term" value="P:negative regulation of DNA-templated transcription"/>
    <property type="evidence" value="ECO:0007669"/>
    <property type="project" value="InterPro"/>
</dbReference>
<dbReference type="SUPFAM" id="SSF46785">
    <property type="entry name" value="Winged helix' DNA-binding domain"/>
    <property type="match status" value="1"/>
</dbReference>
<dbReference type="Pfam" id="PF03965">
    <property type="entry name" value="Penicillinase_R"/>
    <property type="match status" value="1"/>
</dbReference>
<protein>
    <submittedName>
        <fullName evidence="5">Predicted transcriptional regulator</fullName>
    </submittedName>
</protein>
<keyword evidence="2" id="KW-0805">Transcription regulation</keyword>
<dbReference type="InterPro" id="IPR036390">
    <property type="entry name" value="WH_DNA-bd_sf"/>
</dbReference>
<dbReference type="GO" id="GO:0003677">
    <property type="term" value="F:DNA binding"/>
    <property type="evidence" value="ECO:0007669"/>
    <property type="project" value="UniProtKB-KW"/>
</dbReference>
<dbReference type="Gene3D" id="1.10.10.10">
    <property type="entry name" value="Winged helix-like DNA-binding domain superfamily/Winged helix DNA-binding domain"/>
    <property type="match status" value="1"/>
</dbReference>
<dbReference type="Proteomes" id="UP000198575">
    <property type="component" value="Unassembled WGS sequence"/>
</dbReference>
<reference evidence="5 6" key="1">
    <citation type="submission" date="2016-10" db="EMBL/GenBank/DDBJ databases">
        <authorList>
            <person name="de Groot N.N."/>
        </authorList>
    </citation>
    <scope>NUCLEOTIDE SEQUENCE [LARGE SCALE GENOMIC DNA]</scope>
    <source>
        <strain evidence="5 6">CGMCC 1.7659</strain>
    </source>
</reference>
<keyword evidence="3" id="KW-0238">DNA-binding</keyword>
<dbReference type="AlphaFoldDB" id="A0A1I4YQM6"/>
<evidence type="ECO:0000256" key="4">
    <source>
        <dbReference type="ARBA" id="ARBA00023163"/>
    </source>
</evidence>
<dbReference type="InterPro" id="IPR005650">
    <property type="entry name" value="BlaI_family"/>
</dbReference>
<evidence type="ECO:0000256" key="2">
    <source>
        <dbReference type="ARBA" id="ARBA00023015"/>
    </source>
</evidence>
<evidence type="ECO:0000313" key="6">
    <source>
        <dbReference type="Proteomes" id="UP000198575"/>
    </source>
</evidence>
<keyword evidence="6" id="KW-1185">Reference proteome</keyword>
<keyword evidence="4" id="KW-0804">Transcription</keyword>
<sequence>MHSWRDAGGYRGSRTTPGIKLEVRMRGKNQQTPKPTEAELGILNVLWERGASTVRDIHEAHYRDDGTGYTTSLKMLQIMHAKGLVERDDSQRAHVYRAAISKENNQKRFLSDMVQRVFDGSPSQLVLQALGGQPKASREELDEIRALLDNLESGKRP</sequence>
<proteinExistence type="inferred from homology"/>
<comment type="similarity">
    <text evidence="1">Belongs to the BlaI transcriptional regulatory family.</text>
</comment>